<organism evidence="2 3">
    <name type="scientific">Endocarpon pusillum (strain Z07020 / HMAS-L-300199)</name>
    <name type="common">Lichen-forming fungus</name>
    <dbReference type="NCBI Taxonomy" id="1263415"/>
    <lineage>
        <taxon>Eukaryota</taxon>
        <taxon>Fungi</taxon>
        <taxon>Dikarya</taxon>
        <taxon>Ascomycota</taxon>
        <taxon>Pezizomycotina</taxon>
        <taxon>Eurotiomycetes</taxon>
        <taxon>Chaetothyriomycetidae</taxon>
        <taxon>Verrucariales</taxon>
        <taxon>Verrucariaceae</taxon>
        <taxon>Endocarpon</taxon>
    </lineage>
</organism>
<evidence type="ECO:0000256" key="1">
    <source>
        <dbReference type="SAM" id="MobiDB-lite"/>
    </source>
</evidence>
<reference evidence="3" key="1">
    <citation type="journal article" date="2014" name="BMC Genomics">
        <title>Genome characteristics reveal the impact of lichenization on lichen-forming fungus Endocarpon pusillum Hedwig (Verrucariales, Ascomycota).</title>
        <authorList>
            <person name="Wang Y.-Y."/>
            <person name="Liu B."/>
            <person name="Zhang X.-Y."/>
            <person name="Zhou Q.-M."/>
            <person name="Zhang T."/>
            <person name="Li H."/>
            <person name="Yu Y.-F."/>
            <person name="Zhang X.-L."/>
            <person name="Hao X.-Y."/>
            <person name="Wang M."/>
            <person name="Wang L."/>
            <person name="Wei J.-C."/>
        </authorList>
    </citation>
    <scope>NUCLEOTIDE SEQUENCE [LARGE SCALE GENOMIC DNA]</scope>
    <source>
        <strain evidence="3">Z07020 / HMAS-L-300199</strain>
    </source>
</reference>
<keyword evidence="3" id="KW-1185">Reference proteome</keyword>
<dbReference type="Proteomes" id="UP000019373">
    <property type="component" value="Unassembled WGS sequence"/>
</dbReference>
<dbReference type="EMBL" id="KE721128">
    <property type="protein sequence ID" value="ERF72008.1"/>
    <property type="molecule type" value="Genomic_DNA"/>
</dbReference>
<feature type="region of interest" description="Disordered" evidence="1">
    <location>
        <begin position="1"/>
        <end position="66"/>
    </location>
</feature>
<protein>
    <submittedName>
        <fullName evidence="2">Uncharacterized protein</fullName>
    </submittedName>
</protein>
<sequence length="314" mass="34635">MFGTPPSAHPFESKARRRSQKASISRRYTDSEQGSTKSHSFSPSSDDTLSRPSSITSQRPNDYASDIVTSPTSICELESPEPLTFHQELVTLSISTKSRSLSSGFPYNDDLFSWGLPPTKWSTFTQEIEKAVRKDAVENANGDIFAPWIIGGRVSETLSRWHRDLFTPLGLEVSLKLPSVADAGESKQDEGVEQTKNDCRKKGILANLGWKRDVPEGRKFRIILKHARPMSGDQARIGAPRPVSELEEQDAIPAGRRKLDLVADLPVGGKGHEVELEATEVLLKPTSSSIRDIPELSYLSVNDGRVQSWSSMGS</sequence>
<dbReference type="OrthoDB" id="10343332at2759"/>
<dbReference type="AlphaFoldDB" id="U1GIP1"/>
<evidence type="ECO:0000313" key="3">
    <source>
        <dbReference type="Proteomes" id="UP000019373"/>
    </source>
</evidence>
<evidence type="ECO:0000313" key="2">
    <source>
        <dbReference type="EMBL" id="ERF72008.1"/>
    </source>
</evidence>
<name>U1GIP1_ENDPU</name>
<proteinExistence type="predicted"/>
<dbReference type="GeneID" id="19244196"/>
<accession>U1GIP1</accession>
<dbReference type="HOGENOM" id="CLU_885746_0_0_1"/>
<gene>
    <name evidence="2" type="ORF">EPUS_09375</name>
</gene>
<dbReference type="RefSeq" id="XP_007802346.1">
    <property type="nucleotide sequence ID" value="XM_007804155.1"/>
</dbReference>
<feature type="compositionally biased region" description="Polar residues" evidence="1">
    <location>
        <begin position="31"/>
        <end position="60"/>
    </location>
</feature>